<dbReference type="Pfam" id="PF00126">
    <property type="entry name" value="HTH_1"/>
    <property type="match status" value="1"/>
</dbReference>
<dbReference type="InterPro" id="IPR036388">
    <property type="entry name" value="WH-like_DNA-bd_sf"/>
</dbReference>
<dbReference type="PRINTS" id="PR00039">
    <property type="entry name" value="HTHLYSR"/>
</dbReference>
<sequence>MHWLGGIRFFEAAARHQSFMRAADELHLTHGAVSRQIRQLEEALGVALFERRNRAVFLTEAGRILHAAAAQSLEVLAMAAERIRAHGQQRALVLSCEPTIAMRWLIPRLPRFTDAHPDITLHLMAAGGPVDFARSGVDLALRRNDFHFGPQLHAYEVAEEWMGVVCRAGPGPRAVALASLDRLHTRSRPDAWRRWAQAAGSTQRFGADAWYEHFYLTIQAAAAGLGCTVASRLMVADEIADGRMAAPLGFVRDGSSYHLLSPVAFEHDERRRAVRDWLCREAQASLGADPAGVAARRRAASGRAGPKGGVERQGRAKAPKIARLARAPRPE</sequence>
<dbReference type="SUPFAM" id="SSF53850">
    <property type="entry name" value="Periplasmic binding protein-like II"/>
    <property type="match status" value="1"/>
</dbReference>
<evidence type="ECO:0000313" key="8">
    <source>
        <dbReference type="Proteomes" id="UP001216674"/>
    </source>
</evidence>
<evidence type="ECO:0000313" key="7">
    <source>
        <dbReference type="EMBL" id="MDF3837651.1"/>
    </source>
</evidence>
<evidence type="ECO:0000256" key="5">
    <source>
        <dbReference type="SAM" id="MobiDB-lite"/>
    </source>
</evidence>
<reference evidence="7 8" key="1">
    <citation type="submission" date="2023-03" db="EMBL/GenBank/DDBJ databases">
        <title>Draft assemblies of triclosan tolerant bacteria isolated from returned activated sludge.</title>
        <authorList>
            <person name="Van Hamelsveld S."/>
        </authorList>
    </citation>
    <scope>NUCLEOTIDE SEQUENCE [LARGE SCALE GENOMIC DNA]</scope>
    <source>
        <strain evidence="7 8">GW210010_S58</strain>
    </source>
</reference>
<comment type="caution">
    <text evidence="7">The sequence shown here is derived from an EMBL/GenBank/DDBJ whole genome shotgun (WGS) entry which is preliminary data.</text>
</comment>
<evidence type="ECO:0000256" key="4">
    <source>
        <dbReference type="ARBA" id="ARBA00023163"/>
    </source>
</evidence>
<dbReference type="PROSITE" id="PS50931">
    <property type="entry name" value="HTH_LYSR"/>
    <property type="match status" value="1"/>
</dbReference>
<proteinExistence type="inferred from homology"/>
<feature type="domain" description="HTH lysR-type" evidence="6">
    <location>
        <begin position="1"/>
        <end position="59"/>
    </location>
</feature>
<keyword evidence="8" id="KW-1185">Reference proteome</keyword>
<dbReference type="Gene3D" id="1.10.10.10">
    <property type="entry name" value="Winged helix-like DNA-binding domain superfamily/Winged helix DNA-binding domain"/>
    <property type="match status" value="1"/>
</dbReference>
<dbReference type="PANTHER" id="PTHR30537">
    <property type="entry name" value="HTH-TYPE TRANSCRIPTIONAL REGULATOR"/>
    <property type="match status" value="1"/>
</dbReference>
<dbReference type="InterPro" id="IPR000847">
    <property type="entry name" value="LysR_HTH_N"/>
</dbReference>
<dbReference type="InterPro" id="IPR058163">
    <property type="entry name" value="LysR-type_TF_proteobact-type"/>
</dbReference>
<name>A0ABT6AYE2_9BURK</name>
<comment type="similarity">
    <text evidence="1">Belongs to the LysR transcriptional regulatory family.</text>
</comment>
<evidence type="ECO:0000256" key="1">
    <source>
        <dbReference type="ARBA" id="ARBA00009437"/>
    </source>
</evidence>
<keyword evidence="3" id="KW-0238">DNA-binding</keyword>
<protein>
    <submittedName>
        <fullName evidence="7">LysR substrate-binding domain-containing protein</fullName>
    </submittedName>
</protein>
<evidence type="ECO:0000256" key="2">
    <source>
        <dbReference type="ARBA" id="ARBA00023015"/>
    </source>
</evidence>
<dbReference type="SUPFAM" id="SSF46785">
    <property type="entry name" value="Winged helix' DNA-binding domain"/>
    <property type="match status" value="1"/>
</dbReference>
<feature type="region of interest" description="Disordered" evidence="5">
    <location>
        <begin position="289"/>
        <end position="331"/>
    </location>
</feature>
<dbReference type="Gene3D" id="3.40.190.10">
    <property type="entry name" value="Periplasmic binding protein-like II"/>
    <property type="match status" value="2"/>
</dbReference>
<dbReference type="EMBL" id="JARJLM010000530">
    <property type="protein sequence ID" value="MDF3837651.1"/>
    <property type="molecule type" value="Genomic_DNA"/>
</dbReference>
<evidence type="ECO:0000256" key="3">
    <source>
        <dbReference type="ARBA" id="ARBA00023125"/>
    </source>
</evidence>
<keyword evidence="2" id="KW-0805">Transcription regulation</keyword>
<dbReference type="InterPro" id="IPR005119">
    <property type="entry name" value="LysR_subst-bd"/>
</dbReference>
<dbReference type="RefSeq" id="WP_276267799.1">
    <property type="nucleotide sequence ID" value="NZ_JARJLM010000530.1"/>
</dbReference>
<keyword evidence="4" id="KW-0804">Transcription</keyword>
<evidence type="ECO:0000259" key="6">
    <source>
        <dbReference type="PROSITE" id="PS50931"/>
    </source>
</evidence>
<dbReference type="InterPro" id="IPR036390">
    <property type="entry name" value="WH_DNA-bd_sf"/>
</dbReference>
<dbReference type="Proteomes" id="UP001216674">
    <property type="component" value="Unassembled WGS sequence"/>
</dbReference>
<dbReference type="Pfam" id="PF03466">
    <property type="entry name" value="LysR_substrate"/>
    <property type="match status" value="1"/>
</dbReference>
<dbReference type="PANTHER" id="PTHR30537:SF74">
    <property type="entry name" value="HTH-TYPE TRANSCRIPTIONAL REGULATOR TRPI"/>
    <property type="match status" value="1"/>
</dbReference>
<gene>
    <name evidence="7" type="ORF">P3W85_32625</name>
</gene>
<accession>A0ABT6AYE2</accession>
<organism evidence="7 8">
    <name type="scientific">Cupriavidus basilensis</name>
    <dbReference type="NCBI Taxonomy" id="68895"/>
    <lineage>
        <taxon>Bacteria</taxon>
        <taxon>Pseudomonadati</taxon>
        <taxon>Pseudomonadota</taxon>
        <taxon>Betaproteobacteria</taxon>
        <taxon>Burkholderiales</taxon>
        <taxon>Burkholderiaceae</taxon>
        <taxon>Cupriavidus</taxon>
    </lineage>
</organism>